<name>A0A409VA95_9AGAR</name>
<evidence type="ECO:0000313" key="3">
    <source>
        <dbReference type="EMBL" id="PPQ63771.1"/>
    </source>
</evidence>
<dbReference type="SUPFAM" id="SSF56601">
    <property type="entry name" value="beta-lactamase/transpeptidase-like"/>
    <property type="match status" value="1"/>
</dbReference>
<gene>
    <name evidence="3" type="ORF">CVT24_004313</name>
</gene>
<comment type="similarity">
    <text evidence="1">Belongs to the beta-lactamase family.</text>
</comment>
<dbReference type="OrthoDB" id="428260at2759"/>
<proteinExistence type="inferred from homology"/>
<dbReference type="AlphaFoldDB" id="A0A409VA95"/>
<dbReference type="InterPro" id="IPR051478">
    <property type="entry name" value="Beta-lactamase-like_AB/R"/>
</dbReference>
<dbReference type="Gene3D" id="3.40.710.10">
    <property type="entry name" value="DD-peptidase/beta-lactamase superfamily"/>
    <property type="match status" value="1"/>
</dbReference>
<accession>A0A409VA95</accession>
<evidence type="ECO:0000259" key="2">
    <source>
        <dbReference type="Pfam" id="PF00144"/>
    </source>
</evidence>
<dbReference type="STRING" id="181874.A0A409VA95"/>
<dbReference type="PANTHER" id="PTHR22935">
    <property type="entry name" value="PENICILLIN-BINDING PROTEIN"/>
    <property type="match status" value="1"/>
</dbReference>
<evidence type="ECO:0000256" key="1">
    <source>
        <dbReference type="ARBA" id="ARBA00038473"/>
    </source>
</evidence>
<reference evidence="3 4" key="1">
    <citation type="journal article" date="2018" name="Evol. Lett.">
        <title>Horizontal gene cluster transfer increased hallucinogenic mushroom diversity.</title>
        <authorList>
            <person name="Reynolds H.T."/>
            <person name="Vijayakumar V."/>
            <person name="Gluck-Thaler E."/>
            <person name="Korotkin H.B."/>
            <person name="Matheny P.B."/>
            <person name="Slot J.C."/>
        </authorList>
    </citation>
    <scope>NUCLEOTIDE SEQUENCE [LARGE SCALE GENOMIC DNA]</scope>
    <source>
        <strain evidence="3 4">2629</strain>
    </source>
</reference>
<comment type="caution">
    <text evidence="3">The sequence shown here is derived from an EMBL/GenBank/DDBJ whole genome shotgun (WGS) entry which is preliminary data.</text>
</comment>
<dbReference type="EMBL" id="NHTK01006110">
    <property type="protein sequence ID" value="PPQ63771.1"/>
    <property type="molecule type" value="Genomic_DNA"/>
</dbReference>
<dbReference type="Proteomes" id="UP000284842">
    <property type="component" value="Unassembled WGS sequence"/>
</dbReference>
<dbReference type="InterPro" id="IPR001466">
    <property type="entry name" value="Beta-lactam-related"/>
</dbReference>
<sequence length="608" mass="67607">MLNNPLLPVNMGVSTKQGGILAHSSESKTVSTSWTQRWIALALTALLALKFHQLASPLLQEFDSIQTFPFFSRNECIPPSPNLFALHPPRPNEKLIEKASKETDDWLRKRASQADIDSISVGVVTPAGILFQGGYGVLKANESVREGPTQPVDLDTIYRIASVTKMFTVLETLILREKGWLNWDDPVDKYLPDVQPFAGGWSDLLAGTTDSIADEKPRITLRQLATHLGGIGRDYPPIPYPDWPIQSDQDPQILLQGNYTEIIKSISRYPLVNSPYQYPIYSNTGMDILGLANIAANAQAHPGSDSEPKTHRDLIKRDIFDPLGFTHSFYQMPNSSLRNYVAVPSPSGIGINMTDTVYDDAYEPAGGQYSSMRDLAKLMRMILSPRDKTLLSRSTVREWLRPIHSWGLGQSVGAPWEITPFDDVQVFSKGGNLPGYHSEFSLVPEYSYGVIVLVTGSYADTSNIVNEVLKRFHRSFKSIQEEEIKSKYAGKWYNGDDFIEISVRKGVPYVQKGVIQGENFLDTMSGWMSDSGKGKAGPSALWTTGRVGEFRIATGRPELNNKRGAGCMPYWVSLDVGVHSRGAPVDLLYWRRGLLHYPSSGLVFKRAS</sequence>
<dbReference type="Pfam" id="PF00144">
    <property type="entry name" value="Beta-lactamase"/>
    <property type="match status" value="1"/>
</dbReference>
<organism evidence="3 4">
    <name type="scientific">Panaeolus cyanescens</name>
    <dbReference type="NCBI Taxonomy" id="181874"/>
    <lineage>
        <taxon>Eukaryota</taxon>
        <taxon>Fungi</taxon>
        <taxon>Dikarya</taxon>
        <taxon>Basidiomycota</taxon>
        <taxon>Agaricomycotina</taxon>
        <taxon>Agaricomycetes</taxon>
        <taxon>Agaricomycetidae</taxon>
        <taxon>Agaricales</taxon>
        <taxon>Agaricineae</taxon>
        <taxon>Galeropsidaceae</taxon>
        <taxon>Panaeolus</taxon>
    </lineage>
</organism>
<keyword evidence="4" id="KW-1185">Reference proteome</keyword>
<evidence type="ECO:0000313" key="4">
    <source>
        <dbReference type="Proteomes" id="UP000284842"/>
    </source>
</evidence>
<protein>
    <recommendedName>
        <fullName evidence="2">Beta-lactamase-related domain-containing protein</fullName>
    </recommendedName>
</protein>
<dbReference type="PANTHER" id="PTHR22935:SF95">
    <property type="entry name" value="BETA-LACTAMASE-LIKE 1-RELATED"/>
    <property type="match status" value="1"/>
</dbReference>
<dbReference type="InParanoid" id="A0A409VA95"/>
<dbReference type="InterPro" id="IPR012338">
    <property type="entry name" value="Beta-lactam/transpept-like"/>
</dbReference>
<feature type="domain" description="Beta-lactamase-related" evidence="2">
    <location>
        <begin position="104"/>
        <end position="463"/>
    </location>
</feature>